<evidence type="ECO:0000313" key="2">
    <source>
        <dbReference type="EMBL" id="GFO48587.1"/>
    </source>
</evidence>
<keyword evidence="1" id="KW-0732">Signal</keyword>
<sequence length="111" mass="12959">MVAKNILLLCLLATLSFAVEYEEYVKSPLYEREALRTLQSIRKRLRSGPRLTSSPFQSKRDRWRRGSCRSWHEPCVPWSSVSLEQCCNRGSQVCQCNLWMQNCRCASRAWG</sequence>
<feature type="signal peptide" evidence="1">
    <location>
        <begin position="1"/>
        <end position="18"/>
    </location>
</feature>
<evidence type="ECO:0000256" key="1">
    <source>
        <dbReference type="SAM" id="SignalP"/>
    </source>
</evidence>
<proteinExistence type="predicted"/>
<feature type="chain" id="PRO_5043966085" evidence="1">
    <location>
        <begin position="19"/>
        <end position="111"/>
    </location>
</feature>
<dbReference type="GO" id="GO:0007218">
    <property type="term" value="P:neuropeptide signaling pathway"/>
    <property type="evidence" value="ECO:0007669"/>
    <property type="project" value="UniProtKB-KW"/>
</dbReference>
<protein>
    <submittedName>
        <fullName evidence="2">Ccwamide neuropeptide</fullName>
    </submittedName>
</protein>
<name>A0AAV4DW96_9GAST</name>
<dbReference type="Proteomes" id="UP000735302">
    <property type="component" value="Unassembled WGS sequence"/>
</dbReference>
<keyword evidence="2" id="KW-0527">Neuropeptide</keyword>
<reference evidence="2 3" key="1">
    <citation type="journal article" date="2021" name="Elife">
        <title>Chloroplast acquisition without the gene transfer in kleptoplastic sea slugs, Plakobranchus ocellatus.</title>
        <authorList>
            <person name="Maeda T."/>
            <person name="Takahashi S."/>
            <person name="Yoshida T."/>
            <person name="Shimamura S."/>
            <person name="Takaki Y."/>
            <person name="Nagai Y."/>
            <person name="Toyoda A."/>
            <person name="Suzuki Y."/>
            <person name="Arimoto A."/>
            <person name="Ishii H."/>
            <person name="Satoh N."/>
            <person name="Nishiyama T."/>
            <person name="Hasebe M."/>
            <person name="Maruyama T."/>
            <person name="Minagawa J."/>
            <person name="Obokata J."/>
            <person name="Shigenobu S."/>
        </authorList>
    </citation>
    <scope>NUCLEOTIDE SEQUENCE [LARGE SCALE GENOMIC DNA]</scope>
</reference>
<keyword evidence="3" id="KW-1185">Reference proteome</keyword>
<dbReference type="AlphaFoldDB" id="A0AAV4DW96"/>
<comment type="caution">
    <text evidence="2">The sequence shown here is derived from an EMBL/GenBank/DDBJ whole genome shotgun (WGS) entry which is preliminary data.</text>
</comment>
<organism evidence="2 3">
    <name type="scientific">Plakobranchus ocellatus</name>
    <dbReference type="NCBI Taxonomy" id="259542"/>
    <lineage>
        <taxon>Eukaryota</taxon>
        <taxon>Metazoa</taxon>
        <taxon>Spiralia</taxon>
        <taxon>Lophotrochozoa</taxon>
        <taxon>Mollusca</taxon>
        <taxon>Gastropoda</taxon>
        <taxon>Heterobranchia</taxon>
        <taxon>Euthyneura</taxon>
        <taxon>Panpulmonata</taxon>
        <taxon>Sacoglossa</taxon>
        <taxon>Placobranchoidea</taxon>
        <taxon>Plakobranchidae</taxon>
        <taxon>Plakobranchus</taxon>
    </lineage>
</organism>
<accession>A0AAV4DW96</accession>
<dbReference type="EMBL" id="BLXT01008438">
    <property type="protein sequence ID" value="GFO48587.1"/>
    <property type="molecule type" value="Genomic_DNA"/>
</dbReference>
<gene>
    <name evidence="2" type="ORF">PoB_007509200</name>
</gene>
<evidence type="ECO:0000313" key="3">
    <source>
        <dbReference type="Proteomes" id="UP000735302"/>
    </source>
</evidence>